<protein>
    <submittedName>
        <fullName evidence="1">Uncharacterized protein</fullName>
    </submittedName>
</protein>
<dbReference type="STRING" id="47866.GA0074694_2077"/>
<evidence type="ECO:0000313" key="2">
    <source>
        <dbReference type="Proteomes" id="UP000198906"/>
    </source>
</evidence>
<name>A0A1C6RKF1_9ACTN</name>
<sequence>MSEYQYYEFTAVDRPLTGRDQADLRSLSTRADITATSFVNTYEWGNFKGDPRTLMERYFDAHLYLANWGTHQLMLRLPKHLLDPVTVAQYCQSGSASAWTAGKHVIIDLHDEDEDGVDEWDLDGHGLLTSIIPVRASLAAGDLRLLYLAWLRCIQSEEIADDEAEPPVPAGLGTLDESLTAVAEFLRVDSDLIAAAAAGSSPVASGEPTAAKLRTWVVGLPARDKDAILTDLITGGDSHLRSRLLRRYRDAHPTDASTPTAARTAGQLLATAAELRAERDRQDAEQRERERVRRERSAAAARQRHLDTLAVDQPAAWQRVDELIATKKPREYDTAVQLLIELRDLAERDGDSGLFQQRLADLRAAHARKPSLLERLNLAGLDT</sequence>
<organism evidence="1 2">
    <name type="scientific">Micromonospora inyonensis</name>
    <dbReference type="NCBI Taxonomy" id="47866"/>
    <lineage>
        <taxon>Bacteria</taxon>
        <taxon>Bacillati</taxon>
        <taxon>Actinomycetota</taxon>
        <taxon>Actinomycetes</taxon>
        <taxon>Micromonosporales</taxon>
        <taxon>Micromonosporaceae</taxon>
        <taxon>Micromonospora</taxon>
    </lineage>
</organism>
<reference evidence="2" key="1">
    <citation type="submission" date="2016-06" db="EMBL/GenBank/DDBJ databases">
        <authorList>
            <person name="Varghese N."/>
        </authorList>
    </citation>
    <scope>NUCLEOTIDE SEQUENCE [LARGE SCALE GENOMIC DNA]</scope>
    <source>
        <strain evidence="2">DSM 46123</strain>
    </source>
</reference>
<dbReference type="EMBL" id="FMHU01000001">
    <property type="protein sequence ID" value="SCL17631.1"/>
    <property type="molecule type" value="Genomic_DNA"/>
</dbReference>
<accession>A0A1C6RKF1</accession>
<dbReference type="AlphaFoldDB" id="A0A1C6RKF1"/>
<keyword evidence="2" id="KW-1185">Reference proteome</keyword>
<evidence type="ECO:0000313" key="1">
    <source>
        <dbReference type="EMBL" id="SCL17631.1"/>
    </source>
</evidence>
<dbReference type="RefSeq" id="WP_091456020.1">
    <property type="nucleotide sequence ID" value="NZ_FMHU01000001.1"/>
</dbReference>
<gene>
    <name evidence="1" type="ORF">GA0074694_2077</name>
</gene>
<dbReference type="Proteomes" id="UP000198906">
    <property type="component" value="Unassembled WGS sequence"/>
</dbReference>
<proteinExistence type="predicted"/>